<comment type="caution">
    <text evidence="2">The sequence shown here is derived from an EMBL/GenBank/DDBJ whole genome shotgun (WGS) entry which is preliminary data.</text>
</comment>
<dbReference type="EMBL" id="JASPKZ010005677">
    <property type="protein sequence ID" value="KAJ9588487.1"/>
    <property type="molecule type" value="Genomic_DNA"/>
</dbReference>
<protein>
    <submittedName>
        <fullName evidence="2">Uncharacterized protein</fullName>
    </submittedName>
</protein>
<keyword evidence="1" id="KW-1133">Transmembrane helix</keyword>
<gene>
    <name evidence="2" type="ORF">L9F63_018143</name>
</gene>
<accession>A0AAD7ZXF4</accession>
<feature type="transmembrane region" description="Helical" evidence="1">
    <location>
        <begin position="50"/>
        <end position="71"/>
    </location>
</feature>
<feature type="transmembrane region" description="Helical" evidence="1">
    <location>
        <begin position="12"/>
        <end position="30"/>
    </location>
</feature>
<name>A0AAD7ZXF4_DIPPU</name>
<sequence length="89" mass="10232">ISIHIHFFEFLVRSNSPCILLLYCSIYSFLPHAFNMHLSFSDNIHVSLPSLNIGFSIVLYVLIFAILLIVLDLKTCFKGVMSEISMFYI</sequence>
<keyword evidence="3" id="KW-1185">Reference proteome</keyword>
<keyword evidence="1" id="KW-0472">Membrane</keyword>
<feature type="non-terminal residue" evidence="2">
    <location>
        <position position="89"/>
    </location>
</feature>
<reference evidence="2" key="1">
    <citation type="journal article" date="2023" name="IScience">
        <title>Live-bearing cockroach genome reveals convergent evolutionary mechanisms linked to viviparity in insects and beyond.</title>
        <authorList>
            <person name="Fouks B."/>
            <person name="Harrison M.C."/>
            <person name="Mikhailova A.A."/>
            <person name="Marchal E."/>
            <person name="English S."/>
            <person name="Carruthers M."/>
            <person name="Jennings E.C."/>
            <person name="Chiamaka E.L."/>
            <person name="Frigard R.A."/>
            <person name="Pippel M."/>
            <person name="Attardo G.M."/>
            <person name="Benoit J.B."/>
            <person name="Bornberg-Bauer E."/>
            <person name="Tobe S.S."/>
        </authorList>
    </citation>
    <scope>NUCLEOTIDE SEQUENCE</scope>
    <source>
        <strain evidence="2">Stay&amp;Tobe</strain>
    </source>
</reference>
<evidence type="ECO:0000313" key="3">
    <source>
        <dbReference type="Proteomes" id="UP001233999"/>
    </source>
</evidence>
<evidence type="ECO:0000313" key="2">
    <source>
        <dbReference type="EMBL" id="KAJ9588487.1"/>
    </source>
</evidence>
<organism evidence="2 3">
    <name type="scientific">Diploptera punctata</name>
    <name type="common">Pacific beetle cockroach</name>
    <dbReference type="NCBI Taxonomy" id="6984"/>
    <lineage>
        <taxon>Eukaryota</taxon>
        <taxon>Metazoa</taxon>
        <taxon>Ecdysozoa</taxon>
        <taxon>Arthropoda</taxon>
        <taxon>Hexapoda</taxon>
        <taxon>Insecta</taxon>
        <taxon>Pterygota</taxon>
        <taxon>Neoptera</taxon>
        <taxon>Polyneoptera</taxon>
        <taxon>Dictyoptera</taxon>
        <taxon>Blattodea</taxon>
        <taxon>Blaberoidea</taxon>
        <taxon>Blaberidae</taxon>
        <taxon>Diplopterinae</taxon>
        <taxon>Diploptera</taxon>
    </lineage>
</organism>
<dbReference type="AlphaFoldDB" id="A0AAD7ZXF4"/>
<dbReference type="Proteomes" id="UP001233999">
    <property type="component" value="Unassembled WGS sequence"/>
</dbReference>
<feature type="non-terminal residue" evidence="2">
    <location>
        <position position="1"/>
    </location>
</feature>
<proteinExistence type="predicted"/>
<evidence type="ECO:0000256" key="1">
    <source>
        <dbReference type="SAM" id="Phobius"/>
    </source>
</evidence>
<reference evidence="2" key="2">
    <citation type="submission" date="2023-05" db="EMBL/GenBank/DDBJ databases">
        <authorList>
            <person name="Fouks B."/>
        </authorList>
    </citation>
    <scope>NUCLEOTIDE SEQUENCE</scope>
    <source>
        <strain evidence="2">Stay&amp;Tobe</strain>
        <tissue evidence="2">Testes</tissue>
    </source>
</reference>
<keyword evidence="1" id="KW-0812">Transmembrane</keyword>